<comment type="similarity">
    <text evidence="1">Belongs to the UPF0749 family.</text>
</comment>
<dbReference type="PANTHER" id="PTHR37313:SF1">
    <property type="entry name" value="UPF0749 PROTEIN RV1823"/>
    <property type="match status" value="1"/>
</dbReference>
<keyword evidence="2" id="KW-0175">Coiled coil</keyword>
<keyword evidence="4" id="KW-1185">Reference proteome</keyword>
<reference evidence="4" key="1">
    <citation type="journal article" date="2019" name="Int. J. Syst. Evol. Microbiol.">
        <title>The Global Catalogue of Microorganisms (GCM) 10K type strain sequencing project: providing services to taxonomists for standard genome sequencing and annotation.</title>
        <authorList>
            <consortium name="The Broad Institute Genomics Platform"/>
            <consortium name="The Broad Institute Genome Sequencing Center for Infectious Disease"/>
            <person name="Wu L."/>
            <person name="Ma J."/>
        </authorList>
    </citation>
    <scope>NUCLEOTIDE SEQUENCE [LARGE SCALE GENOMIC DNA]</scope>
    <source>
        <strain evidence="4">CGMCC 1.15277</strain>
    </source>
</reference>
<organism evidence="3 4">
    <name type="scientific">Luteococcus sanguinis</name>
    <dbReference type="NCBI Taxonomy" id="174038"/>
    <lineage>
        <taxon>Bacteria</taxon>
        <taxon>Bacillati</taxon>
        <taxon>Actinomycetota</taxon>
        <taxon>Actinomycetes</taxon>
        <taxon>Propionibacteriales</taxon>
        <taxon>Propionibacteriaceae</taxon>
        <taxon>Luteococcus</taxon>
    </lineage>
</organism>
<dbReference type="InterPro" id="IPR010273">
    <property type="entry name" value="DUF881"/>
</dbReference>
<evidence type="ECO:0000256" key="2">
    <source>
        <dbReference type="SAM" id="Coils"/>
    </source>
</evidence>
<sequence length="262" mass="27320">MSPRPDASMDLLHQLTRDALEPEYRAVSAAGRGPRRGPGLAVGLGLAAALLSVAAVQATSARPDDEAERSRLVAEVQRAEQSQDELREQLSALDAEVRGLQIAHGGQTTPGAEDERLGVLAGTRAATGPGVVVVISDSAEAARADGTDGEVTDEDLRQLVNGLWQAGAEAVSVNGRRLTTRTAIRMAGGAITVDYRSLHSPYRVEAIGDPRNLPAAFAATTGGAWCEYLRANFQIGYTISSSEQLSLPADPGLGVTKAKVGS</sequence>
<name>A0ABW1X0F7_9ACTN</name>
<dbReference type="EMBL" id="JBHSUA010000018">
    <property type="protein sequence ID" value="MFC6396960.1"/>
    <property type="molecule type" value="Genomic_DNA"/>
</dbReference>
<accession>A0ABW1X0F7</accession>
<proteinExistence type="inferred from homology"/>
<dbReference type="Gene3D" id="3.30.70.1880">
    <property type="entry name" value="Protein of unknown function DUF881"/>
    <property type="match status" value="1"/>
</dbReference>
<gene>
    <name evidence="3" type="ORF">ACFP57_08190</name>
</gene>
<protein>
    <submittedName>
        <fullName evidence="3">DUF881 domain-containing protein</fullName>
    </submittedName>
</protein>
<dbReference type="Proteomes" id="UP001596266">
    <property type="component" value="Unassembled WGS sequence"/>
</dbReference>
<feature type="coiled-coil region" evidence="2">
    <location>
        <begin position="69"/>
        <end position="103"/>
    </location>
</feature>
<dbReference type="RefSeq" id="WP_343884839.1">
    <property type="nucleotide sequence ID" value="NZ_BAAAKI010000003.1"/>
</dbReference>
<evidence type="ECO:0000256" key="1">
    <source>
        <dbReference type="ARBA" id="ARBA00009108"/>
    </source>
</evidence>
<dbReference type="PANTHER" id="PTHR37313">
    <property type="entry name" value="UPF0749 PROTEIN RV1825"/>
    <property type="match status" value="1"/>
</dbReference>
<evidence type="ECO:0000313" key="3">
    <source>
        <dbReference type="EMBL" id="MFC6396960.1"/>
    </source>
</evidence>
<dbReference type="Pfam" id="PF05949">
    <property type="entry name" value="DUF881"/>
    <property type="match status" value="1"/>
</dbReference>
<evidence type="ECO:0000313" key="4">
    <source>
        <dbReference type="Proteomes" id="UP001596266"/>
    </source>
</evidence>
<comment type="caution">
    <text evidence="3">The sequence shown here is derived from an EMBL/GenBank/DDBJ whole genome shotgun (WGS) entry which is preliminary data.</text>
</comment>